<dbReference type="PANTHER" id="PTHR30126:SF94">
    <property type="entry name" value="LYSR FAMILY TRANSCRIPTIONAL REGULATOR"/>
    <property type="match status" value="1"/>
</dbReference>
<dbReference type="STRING" id="1122156.SAMN02745117_00265"/>
<dbReference type="EMBL" id="FQUZ01000002">
    <property type="protein sequence ID" value="SHE41259.1"/>
    <property type="molecule type" value="Genomic_DNA"/>
</dbReference>
<protein>
    <submittedName>
        <fullName evidence="7">DNA-binding transcriptional regulator, LysR family</fullName>
    </submittedName>
</protein>
<feature type="compositionally biased region" description="Polar residues" evidence="5">
    <location>
        <begin position="367"/>
        <end position="376"/>
    </location>
</feature>
<dbReference type="CDD" id="cd05466">
    <property type="entry name" value="PBP2_LTTR_substrate"/>
    <property type="match status" value="1"/>
</dbReference>
<feature type="region of interest" description="Disordered" evidence="5">
    <location>
        <begin position="354"/>
        <end position="376"/>
    </location>
</feature>
<dbReference type="PRINTS" id="PR00039">
    <property type="entry name" value="HTHLYSR"/>
</dbReference>
<dbReference type="PANTHER" id="PTHR30126">
    <property type="entry name" value="HTH-TYPE TRANSCRIPTIONAL REGULATOR"/>
    <property type="match status" value="1"/>
</dbReference>
<evidence type="ECO:0000256" key="4">
    <source>
        <dbReference type="ARBA" id="ARBA00023163"/>
    </source>
</evidence>
<comment type="similarity">
    <text evidence="1">Belongs to the LysR transcriptional regulatory family.</text>
</comment>
<dbReference type="Gene3D" id="1.10.10.10">
    <property type="entry name" value="Winged helix-like DNA-binding domain superfamily/Winged helix DNA-binding domain"/>
    <property type="match status" value="1"/>
</dbReference>
<gene>
    <name evidence="7" type="ORF">SAMN02745117_00265</name>
</gene>
<evidence type="ECO:0000256" key="3">
    <source>
        <dbReference type="ARBA" id="ARBA00023125"/>
    </source>
</evidence>
<dbReference type="InterPro" id="IPR036390">
    <property type="entry name" value="WH_DNA-bd_sf"/>
</dbReference>
<accession>A0A1M4T9S3</accession>
<dbReference type="Gene3D" id="3.40.190.10">
    <property type="entry name" value="Periplasmic binding protein-like II"/>
    <property type="match status" value="2"/>
</dbReference>
<feature type="domain" description="HTH lysR-type" evidence="6">
    <location>
        <begin position="31"/>
        <end position="88"/>
    </location>
</feature>
<evidence type="ECO:0000256" key="5">
    <source>
        <dbReference type="SAM" id="MobiDB-lite"/>
    </source>
</evidence>
<dbReference type="GO" id="GO:0003700">
    <property type="term" value="F:DNA-binding transcription factor activity"/>
    <property type="evidence" value="ECO:0007669"/>
    <property type="project" value="InterPro"/>
</dbReference>
<dbReference type="SUPFAM" id="SSF46785">
    <property type="entry name" value="Winged helix' DNA-binding domain"/>
    <property type="match status" value="1"/>
</dbReference>
<keyword evidence="3 7" id="KW-0238">DNA-binding</keyword>
<dbReference type="InterPro" id="IPR036388">
    <property type="entry name" value="WH-like_DNA-bd_sf"/>
</dbReference>
<evidence type="ECO:0000313" key="7">
    <source>
        <dbReference type="EMBL" id="SHE41259.1"/>
    </source>
</evidence>
<evidence type="ECO:0000259" key="6">
    <source>
        <dbReference type="PROSITE" id="PS50931"/>
    </source>
</evidence>
<keyword evidence="4" id="KW-0804">Transcription</keyword>
<organism evidence="7 8">
    <name type="scientific">Lampropedia hyalina DSM 16112</name>
    <dbReference type="NCBI Taxonomy" id="1122156"/>
    <lineage>
        <taxon>Bacteria</taxon>
        <taxon>Pseudomonadati</taxon>
        <taxon>Pseudomonadota</taxon>
        <taxon>Betaproteobacteria</taxon>
        <taxon>Burkholderiales</taxon>
        <taxon>Comamonadaceae</taxon>
        <taxon>Lampropedia</taxon>
    </lineage>
</organism>
<dbReference type="Proteomes" id="UP000184327">
    <property type="component" value="Unassembled WGS sequence"/>
</dbReference>
<proteinExistence type="inferred from homology"/>
<dbReference type="SUPFAM" id="SSF53850">
    <property type="entry name" value="Periplasmic binding protein-like II"/>
    <property type="match status" value="1"/>
</dbReference>
<evidence type="ECO:0000256" key="1">
    <source>
        <dbReference type="ARBA" id="ARBA00009437"/>
    </source>
</evidence>
<dbReference type="InterPro" id="IPR005119">
    <property type="entry name" value="LysR_subst-bd"/>
</dbReference>
<dbReference type="GO" id="GO:0000976">
    <property type="term" value="F:transcription cis-regulatory region binding"/>
    <property type="evidence" value="ECO:0007669"/>
    <property type="project" value="TreeGrafter"/>
</dbReference>
<dbReference type="InterPro" id="IPR000847">
    <property type="entry name" value="LysR_HTH_N"/>
</dbReference>
<dbReference type="Pfam" id="PF00126">
    <property type="entry name" value="HTH_1"/>
    <property type="match status" value="1"/>
</dbReference>
<evidence type="ECO:0000256" key="2">
    <source>
        <dbReference type="ARBA" id="ARBA00023015"/>
    </source>
</evidence>
<sequence length="376" mass="40886">MGGTVTMPRFTPSVSLSAPVSATGRHERALPDLHALAAFVTLCEAGSMAQAAQRLGVSQSAVSQLVKGLETTYGVQLLDRDVRPARPTRAGHILLDMADELLAHARSVAEHLRQRVRQDHAQIRLGCVDSFAATVGPALIRALSGSARELQLWSGLTPGLNAQLLARDLDLAICTEVPTDPRLAQHLLFSESWVAVFPRGMDCPPLRHAHDLKQQLQSLPALPLIRYTLRSVIGQQVERFIRHLGLELPQRYAFDATDPLLSVVAAGLGWAISTPLCLWQSRAWLDQVQLVPLPASRLGQREFHLLCREAQWGTTADEIARLTRSVLLQDVVPALRHAMPALPADAIRVHTAPARDAPSTPLPFPAPSTTYGVPPP</sequence>
<keyword evidence="8" id="KW-1185">Reference proteome</keyword>
<keyword evidence="2" id="KW-0805">Transcription regulation</keyword>
<dbReference type="Pfam" id="PF03466">
    <property type="entry name" value="LysR_substrate"/>
    <property type="match status" value="1"/>
</dbReference>
<reference evidence="7 8" key="1">
    <citation type="submission" date="2016-11" db="EMBL/GenBank/DDBJ databases">
        <authorList>
            <person name="Jaros S."/>
            <person name="Januszkiewicz K."/>
            <person name="Wedrychowicz H."/>
        </authorList>
    </citation>
    <scope>NUCLEOTIDE SEQUENCE [LARGE SCALE GENOMIC DNA]</scope>
    <source>
        <strain evidence="7 8">DSM 16112</strain>
    </source>
</reference>
<dbReference type="PROSITE" id="PS50931">
    <property type="entry name" value="HTH_LYSR"/>
    <property type="match status" value="1"/>
</dbReference>
<dbReference type="FunFam" id="1.10.10.10:FF:000001">
    <property type="entry name" value="LysR family transcriptional regulator"/>
    <property type="match status" value="1"/>
</dbReference>
<evidence type="ECO:0000313" key="8">
    <source>
        <dbReference type="Proteomes" id="UP000184327"/>
    </source>
</evidence>
<name>A0A1M4T9S3_9BURK</name>
<dbReference type="AlphaFoldDB" id="A0A1M4T9S3"/>